<protein>
    <submittedName>
        <fullName evidence="1">21048_t:CDS:1</fullName>
    </submittedName>
</protein>
<sequence>MGLCELVTQIKQSTWQRSDINFERDVRDLGKLDIREKNILFMMCGFFLTIDSVVIDSFNNSLLKDLKILSVHNSQFKKALEFIQNRIDRKRFMINSTRTW</sequence>
<name>A0ACA9QR30_9GLOM</name>
<dbReference type="EMBL" id="CAJVQC010034547">
    <property type="protein sequence ID" value="CAG8756651.1"/>
    <property type="molecule type" value="Genomic_DNA"/>
</dbReference>
<gene>
    <name evidence="1" type="ORF">RPERSI_LOCUS14750</name>
</gene>
<keyword evidence="2" id="KW-1185">Reference proteome</keyword>
<evidence type="ECO:0000313" key="1">
    <source>
        <dbReference type="EMBL" id="CAG8756651.1"/>
    </source>
</evidence>
<evidence type="ECO:0000313" key="2">
    <source>
        <dbReference type="Proteomes" id="UP000789920"/>
    </source>
</evidence>
<comment type="caution">
    <text evidence="1">The sequence shown here is derived from an EMBL/GenBank/DDBJ whole genome shotgun (WGS) entry which is preliminary data.</text>
</comment>
<feature type="non-terminal residue" evidence="1">
    <location>
        <position position="100"/>
    </location>
</feature>
<proteinExistence type="predicted"/>
<dbReference type="Proteomes" id="UP000789920">
    <property type="component" value="Unassembled WGS sequence"/>
</dbReference>
<accession>A0ACA9QR30</accession>
<organism evidence="1 2">
    <name type="scientific">Racocetra persica</name>
    <dbReference type="NCBI Taxonomy" id="160502"/>
    <lineage>
        <taxon>Eukaryota</taxon>
        <taxon>Fungi</taxon>
        <taxon>Fungi incertae sedis</taxon>
        <taxon>Mucoromycota</taxon>
        <taxon>Glomeromycotina</taxon>
        <taxon>Glomeromycetes</taxon>
        <taxon>Diversisporales</taxon>
        <taxon>Gigasporaceae</taxon>
        <taxon>Racocetra</taxon>
    </lineage>
</organism>
<reference evidence="1" key="1">
    <citation type="submission" date="2021-06" db="EMBL/GenBank/DDBJ databases">
        <authorList>
            <person name="Kallberg Y."/>
            <person name="Tangrot J."/>
            <person name="Rosling A."/>
        </authorList>
    </citation>
    <scope>NUCLEOTIDE SEQUENCE</scope>
    <source>
        <strain evidence="1">MA461A</strain>
    </source>
</reference>